<evidence type="ECO:0000256" key="4">
    <source>
        <dbReference type="ARBA" id="ARBA00023002"/>
    </source>
</evidence>
<dbReference type="InterPro" id="IPR012301">
    <property type="entry name" value="Malic_N_dom"/>
</dbReference>
<feature type="active site" description="Proton donor" evidence="9">
    <location>
        <position position="39"/>
    </location>
</feature>
<comment type="caution">
    <text evidence="14">The sequence shown here is derived from an EMBL/GenBank/DDBJ whole genome shotgun (WGS) entry which is preliminary data.</text>
</comment>
<keyword evidence="4" id="KW-0560">Oxidoreductase</keyword>
<dbReference type="InterPro" id="IPR036291">
    <property type="entry name" value="NAD(P)-bd_dom_sf"/>
</dbReference>
<evidence type="ECO:0000256" key="7">
    <source>
        <dbReference type="ARBA" id="ARBA00050924"/>
    </source>
</evidence>
<feature type="binding site" evidence="10">
    <location>
        <position position="286"/>
    </location>
    <ligand>
        <name>(S)-malate</name>
        <dbReference type="ChEBI" id="CHEBI:15589"/>
    </ligand>
</feature>
<dbReference type="PANTHER" id="PTHR43237">
    <property type="entry name" value="NADP-DEPENDENT MALIC ENZYME"/>
    <property type="match status" value="1"/>
</dbReference>
<dbReference type="InterPro" id="IPR051674">
    <property type="entry name" value="Malate_Decarboxylase"/>
</dbReference>
<dbReference type="SMART" id="SM00919">
    <property type="entry name" value="Malic_M"/>
    <property type="match status" value="1"/>
</dbReference>
<dbReference type="Gene3D" id="3.40.50.720">
    <property type="entry name" value="NAD(P)-binding Rossmann-like Domain"/>
    <property type="match status" value="1"/>
</dbReference>
<evidence type="ECO:0000259" key="12">
    <source>
        <dbReference type="SMART" id="SM00919"/>
    </source>
</evidence>
<dbReference type="GO" id="GO:0004473">
    <property type="term" value="F:malate dehydrogenase (decarboxylating) (NADP+) activity"/>
    <property type="evidence" value="ECO:0007669"/>
    <property type="project" value="UniProtKB-EC"/>
</dbReference>
<keyword evidence="15" id="KW-1185">Reference proteome</keyword>
<dbReference type="InterPro" id="IPR045213">
    <property type="entry name" value="Malic_NAD-bd_bact_type"/>
</dbReference>
<evidence type="ECO:0000256" key="10">
    <source>
        <dbReference type="PIRSR" id="PIRSR000106-2"/>
    </source>
</evidence>
<dbReference type="GO" id="GO:0051287">
    <property type="term" value="F:NAD binding"/>
    <property type="evidence" value="ECO:0007669"/>
    <property type="project" value="InterPro"/>
</dbReference>
<dbReference type="PIRSF" id="PIRSF000106">
    <property type="entry name" value="ME"/>
    <property type="match status" value="1"/>
</dbReference>
<feature type="binding site" evidence="10">
    <location>
        <position position="317"/>
    </location>
    <ligand>
        <name>(S)-malate</name>
        <dbReference type="ChEBI" id="CHEBI:15589"/>
    </ligand>
</feature>
<feature type="domain" description="Malic enzyme NAD-binding" evidence="12">
    <location>
        <begin position="163"/>
        <end position="399"/>
    </location>
</feature>
<dbReference type="RefSeq" id="WP_095611969.1">
    <property type="nucleotide sequence ID" value="NZ_NMPM01000087.1"/>
</dbReference>
<dbReference type="EMBL" id="NMPM01000087">
    <property type="protein sequence ID" value="PAV24970.1"/>
    <property type="molecule type" value="Genomic_DNA"/>
</dbReference>
<evidence type="ECO:0000259" key="13">
    <source>
        <dbReference type="SMART" id="SM01274"/>
    </source>
</evidence>
<accession>A0A2A2I1K0</accession>
<feature type="active site" description="Proton acceptor" evidence="9">
    <location>
        <position position="94"/>
    </location>
</feature>
<organism evidence="14 15">
    <name type="scientific">Tamilnaduibacter salinus</name>
    <dbReference type="NCBI Taxonomy" id="1484056"/>
    <lineage>
        <taxon>Bacteria</taxon>
        <taxon>Pseudomonadati</taxon>
        <taxon>Pseudomonadota</taxon>
        <taxon>Gammaproteobacteria</taxon>
        <taxon>Pseudomonadales</taxon>
        <taxon>Marinobacteraceae</taxon>
        <taxon>Tamilnaduibacter</taxon>
    </lineage>
</organism>
<dbReference type="GO" id="GO:0046872">
    <property type="term" value="F:metal ion binding"/>
    <property type="evidence" value="ECO:0007669"/>
    <property type="project" value="UniProtKB-KW"/>
</dbReference>
<protein>
    <recommendedName>
        <fullName evidence="6">NADP-dependent malic enzyme</fullName>
        <ecNumber evidence="5">1.1.1.40</ecNumber>
    </recommendedName>
</protein>
<proteinExistence type="inferred from homology"/>
<dbReference type="CDD" id="cd05311">
    <property type="entry name" value="NAD_bind_2_malic_enz"/>
    <property type="match status" value="1"/>
</dbReference>
<feature type="domain" description="Malic enzyme N-terminal" evidence="13">
    <location>
        <begin position="18"/>
        <end position="151"/>
    </location>
</feature>
<dbReference type="PROSITE" id="PS00331">
    <property type="entry name" value="MALIC_ENZYMES"/>
    <property type="match status" value="1"/>
</dbReference>
<comment type="catalytic activity">
    <reaction evidence="8">
        <text>oxaloacetate + H(+) = pyruvate + CO2</text>
        <dbReference type="Rhea" id="RHEA:15641"/>
        <dbReference type="ChEBI" id="CHEBI:15361"/>
        <dbReference type="ChEBI" id="CHEBI:15378"/>
        <dbReference type="ChEBI" id="CHEBI:16452"/>
        <dbReference type="ChEBI" id="CHEBI:16526"/>
        <dbReference type="EC" id="1.1.1.40"/>
    </reaction>
</comment>
<keyword evidence="3 11" id="KW-0479">Metal-binding</keyword>
<evidence type="ECO:0000256" key="1">
    <source>
        <dbReference type="ARBA" id="ARBA00001936"/>
    </source>
</evidence>
<dbReference type="AlphaFoldDB" id="A0A2A2I1K0"/>
<dbReference type="FunFam" id="3.40.50.720:FF:000095">
    <property type="entry name" value="NADP-dependent malic enzyme"/>
    <property type="match status" value="1"/>
</dbReference>
<dbReference type="InterPro" id="IPR012302">
    <property type="entry name" value="Malic_NAD-bd"/>
</dbReference>
<dbReference type="Proteomes" id="UP000218332">
    <property type="component" value="Unassembled WGS sequence"/>
</dbReference>
<evidence type="ECO:0000256" key="5">
    <source>
        <dbReference type="ARBA" id="ARBA00038964"/>
    </source>
</evidence>
<dbReference type="InterPro" id="IPR037062">
    <property type="entry name" value="Malic_N_dom_sf"/>
</dbReference>
<feature type="binding site" evidence="11">
    <location>
        <position position="162"/>
    </location>
    <ligand>
        <name>a divalent metal cation</name>
        <dbReference type="ChEBI" id="CHEBI:60240"/>
    </ligand>
</feature>
<gene>
    <name evidence="14" type="ORF">CF392_13440</name>
</gene>
<name>A0A2A2I1K0_9GAMM</name>
<dbReference type="EC" id="1.1.1.40" evidence="5"/>
<comment type="similarity">
    <text evidence="2">Belongs to the malic enzymes family.</text>
</comment>
<dbReference type="InterPro" id="IPR001891">
    <property type="entry name" value="Malic_OxRdtase"/>
</dbReference>
<dbReference type="SUPFAM" id="SSF51735">
    <property type="entry name" value="NAD(P)-binding Rossmann-fold domains"/>
    <property type="match status" value="1"/>
</dbReference>
<comment type="catalytic activity">
    <reaction evidence="7">
        <text>(S)-malate + NADP(+) = pyruvate + CO2 + NADPH</text>
        <dbReference type="Rhea" id="RHEA:18253"/>
        <dbReference type="ChEBI" id="CHEBI:15361"/>
        <dbReference type="ChEBI" id="CHEBI:15589"/>
        <dbReference type="ChEBI" id="CHEBI:16526"/>
        <dbReference type="ChEBI" id="CHEBI:57783"/>
        <dbReference type="ChEBI" id="CHEBI:58349"/>
        <dbReference type="EC" id="1.1.1.40"/>
    </reaction>
</comment>
<feature type="binding site" evidence="11">
    <location>
        <position position="137"/>
    </location>
    <ligand>
        <name>a divalent metal cation</name>
        <dbReference type="ChEBI" id="CHEBI:60240"/>
    </ligand>
</feature>
<dbReference type="PANTHER" id="PTHR43237:SF4">
    <property type="entry name" value="NADP-DEPENDENT MALIC ENZYME"/>
    <property type="match status" value="1"/>
</dbReference>
<evidence type="ECO:0000313" key="15">
    <source>
        <dbReference type="Proteomes" id="UP000218332"/>
    </source>
</evidence>
<dbReference type="SMART" id="SM01274">
    <property type="entry name" value="malic"/>
    <property type="match status" value="1"/>
</dbReference>
<dbReference type="InterPro" id="IPR046346">
    <property type="entry name" value="Aminoacid_DH-like_N_sf"/>
</dbReference>
<evidence type="ECO:0000256" key="8">
    <source>
        <dbReference type="ARBA" id="ARBA00051384"/>
    </source>
</evidence>
<evidence type="ECO:0000256" key="3">
    <source>
        <dbReference type="ARBA" id="ARBA00022723"/>
    </source>
</evidence>
<dbReference type="SUPFAM" id="SSF53223">
    <property type="entry name" value="Aminoacid dehydrogenase-like, N-terminal domain"/>
    <property type="match status" value="1"/>
</dbReference>
<sequence>MSQDLKTAALEYHEKPRPGKLSVEITKPTQTSRDLSLAYSPGVAEPVREIAKDPENAYRYTGKGNLVGVISDGSAILGLGNLGPLPSKPVMEGKGVLFKRFAGIDVFDIEVDSESPQAFIDTVSRIADTFGGINLEDIKAPECFEVERALKEQCSVPIFHDDQHGTAIVTAAGMLNALDLQGKKVEDAKVVCMGAGAAAIACMKLLISCGIKSENIFMLDSKGVIHSGRDNLNQYKAMFAIDTDARTLDDAMEGADVFLGVSGPDLLPVETLKKMAPNPIVFACSNPDPEIKPEVALTARDDLIMATGRSDYPNQVNNVLGFPFIFRGALDVRASAINEEMKVAAVNAIRDLAKEPVPQEICEAYNVESFEFGKEYILPKPMDVRLLEFVPAAVARAAIDSGVARHGYPAHYPLKALEDVQ</sequence>
<dbReference type="Gene3D" id="3.40.50.10380">
    <property type="entry name" value="Malic enzyme, N-terminal domain"/>
    <property type="match status" value="1"/>
</dbReference>
<evidence type="ECO:0000256" key="11">
    <source>
        <dbReference type="PIRSR" id="PIRSR000106-3"/>
    </source>
</evidence>
<dbReference type="InterPro" id="IPR015884">
    <property type="entry name" value="Malic_enzyme_CS"/>
</dbReference>
<dbReference type="Pfam" id="PF03949">
    <property type="entry name" value="Malic_M"/>
    <property type="match status" value="1"/>
</dbReference>
<feature type="binding site" evidence="11">
    <location>
        <position position="136"/>
    </location>
    <ligand>
        <name>a divalent metal cation</name>
        <dbReference type="ChEBI" id="CHEBI:60240"/>
    </ligand>
</feature>
<evidence type="ECO:0000313" key="14">
    <source>
        <dbReference type="EMBL" id="PAV24970.1"/>
    </source>
</evidence>
<comment type="cofactor">
    <cofactor evidence="1">
        <name>Mn(2+)</name>
        <dbReference type="ChEBI" id="CHEBI:29035"/>
    </cofactor>
</comment>
<evidence type="ECO:0000256" key="6">
    <source>
        <dbReference type="ARBA" id="ARBA00040273"/>
    </source>
</evidence>
<dbReference type="FunFam" id="3.40.50.10380:FF:000003">
    <property type="entry name" value="NADP-dependent malic enzyme"/>
    <property type="match status" value="1"/>
</dbReference>
<evidence type="ECO:0000256" key="2">
    <source>
        <dbReference type="ARBA" id="ARBA00008785"/>
    </source>
</evidence>
<reference evidence="14 15" key="1">
    <citation type="submission" date="2017-07" db="EMBL/GenBank/DDBJ databases">
        <title>Tamlnaduibacter salinus (Mi-7) genome sequencing.</title>
        <authorList>
            <person name="Verma A."/>
            <person name="Krishnamurthi S."/>
        </authorList>
    </citation>
    <scope>NUCLEOTIDE SEQUENCE [LARGE SCALE GENOMIC DNA]</scope>
    <source>
        <strain evidence="14 15">Mi-7</strain>
    </source>
</reference>
<comment type="cofactor">
    <cofactor evidence="11">
        <name>Mg(2+)</name>
        <dbReference type="ChEBI" id="CHEBI:18420"/>
    </cofactor>
    <cofactor evidence="11">
        <name>Mn(2+)</name>
        <dbReference type="ChEBI" id="CHEBI:29035"/>
    </cofactor>
    <text evidence="11">Divalent metal cations. Prefers magnesium or manganese.</text>
</comment>
<dbReference type="Pfam" id="PF00390">
    <property type="entry name" value="malic"/>
    <property type="match status" value="1"/>
</dbReference>
<evidence type="ECO:0000256" key="9">
    <source>
        <dbReference type="PIRSR" id="PIRSR000106-1"/>
    </source>
</evidence>